<reference evidence="4 5" key="1">
    <citation type="submission" date="2019-09" db="EMBL/GenBank/DDBJ databases">
        <title>Phylogeny of genus Pseudoclavibacter and closely related genus.</title>
        <authorList>
            <person name="Li Y."/>
        </authorList>
    </citation>
    <scope>NUCLEOTIDE SEQUENCE [LARGE SCALE GENOMIC DNA]</scope>
    <source>
        <strain evidence="4 5">DSM 23821</strain>
    </source>
</reference>
<feature type="domain" description="DNA primase/polymerase bifunctional N-terminal" evidence="3">
    <location>
        <begin position="38"/>
        <end position="204"/>
    </location>
</feature>
<keyword evidence="5" id="KW-1185">Reference proteome</keyword>
<dbReference type="Pfam" id="PF09250">
    <property type="entry name" value="Prim-Pol"/>
    <property type="match status" value="1"/>
</dbReference>
<dbReference type="SUPFAM" id="SSF56747">
    <property type="entry name" value="Prim-pol domain"/>
    <property type="match status" value="1"/>
</dbReference>
<sequence>MDEVRDARAARDAMTRRTSAVAGVFSLLAEGMPVSVAARELARRGVPVFPCAPGGKRPIPERSFHEASVDAGQVELWWRERSRANLAIPTGAASGVVVVDVDVHGVNGHLAFARAARSGMFPEPLATVSTPTGGRHLYFPADPEREQRSWQVGRAGIDLRGDGGYIIVPPSLRALDGRWVPYRVEAVATGRVASLDAQRLRDFLDPRPKYVPVPEPPGGWPLDVARLVSKVARRPEGERNLGLFKAACRMAEHGRPQGEALEALGPAASQSGLGEREITRTVGSAYRHVATYGPRRRAPARQASGGFAGDGPPVAAAASGRGLR</sequence>
<accession>A0A7J5BMA5</accession>
<feature type="domain" description="Primase C-terminal 1" evidence="2">
    <location>
        <begin position="228"/>
        <end position="291"/>
    </location>
</feature>
<dbReference type="OrthoDB" id="3218228at2"/>
<dbReference type="InterPro" id="IPR015330">
    <property type="entry name" value="DNA_primase/pol_bifunc_N"/>
</dbReference>
<evidence type="ECO:0000259" key="3">
    <source>
        <dbReference type="SMART" id="SM00943"/>
    </source>
</evidence>
<gene>
    <name evidence="4" type="ORF">F8O01_16825</name>
</gene>
<dbReference type="RefSeq" id="WP_158042068.1">
    <property type="nucleotide sequence ID" value="NZ_JACCFV010000001.1"/>
</dbReference>
<dbReference type="EMBL" id="WBJZ01000031">
    <property type="protein sequence ID" value="KAB1652402.1"/>
    <property type="molecule type" value="Genomic_DNA"/>
</dbReference>
<dbReference type="AlphaFoldDB" id="A0A7J5BMA5"/>
<dbReference type="SMART" id="SM00943">
    <property type="entry name" value="Prim-Pol"/>
    <property type="match status" value="1"/>
</dbReference>
<evidence type="ECO:0000313" key="4">
    <source>
        <dbReference type="EMBL" id="KAB1652402.1"/>
    </source>
</evidence>
<protein>
    <submittedName>
        <fullName evidence="4">DNA primase</fullName>
    </submittedName>
</protein>
<feature type="region of interest" description="Disordered" evidence="1">
    <location>
        <begin position="293"/>
        <end position="324"/>
    </location>
</feature>
<dbReference type="Proteomes" id="UP000467240">
    <property type="component" value="Unassembled WGS sequence"/>
</dbReference>
<organism evidence="4 5">
    <name type="scientific">Pseudoclavibacter chungangensis</name>
    <dbReference type="NCBI Taxonomy" id="587635"/>
    <lineage>
        <taxon>Bacteria</taxon>
        <taxon>Bacillati</taxon>
        <taxon>Actinomycetota</taxon>
        <taxon>Actinomycetes</taxon>
        <taxon>Micrococcales</taxon>
        <taxon>Microbacteriaceae</taxon>
        <taxon>Pseudoclavibacter</taxon>
    </lineage>
</organism>
<proteinExistence type="predicted"/>
<dbReference type="SMART" id="SM00942">
    <property type="entry name" value="PriCT_1"/>
    <property type="match status" value="1"/>
</dbReference>
<evidence type="ECO:0000313" key="5">
    <source>
        <dbReference type="Proteomes" id="UP000467240"/>
    </source>
</evidence>
<dbReference type="InterPro" id="IPR014820">
    <property type="entry name" value="PriCT_1"/>
</dbReference>
<evidence type="ECO:0000259" key="2">
    <source>
        <dbReference type="SMART" id="SM00942"/>
    </source>
</evidence>
<dbReference type="CDD" id="cd04859">
    <property type="entry name" value="Prim_Pol"/>
    <property type="match status" value="1"/>
</dbReference>
<comment type="caution">
    <text evidence="4">The sequence shown here is derived from an EMBL/GenBank/DDBJ whole genome shotgun (WGS) entry which is preliminary data.</text>
</comment>
<dbReference type="Pfam" id="PF08708">
    <property type="entry name" value="PriCT_1"/>
    <property type="match status" value="1"/>
</dbReference>
<evidence type="ECO:0000256" key="1">
    <source>
        <dbReference type="SAM" id="MobiDB-lite"/>
    </source>
</evidence>
<name>A0A7J5BMA5_9MICO</name>